<keyword evidence="7" id="KW-0136">Cellulose degradation</keyword>
<keyword evidence="6" id="KW-0378">Hydrolase</keyword>
<comment type="catalytic activity">
    <reaction evidence="1">
        <text>Random hydrolysis of (1-&gt;4)-beta-D-mannosidic linkages in mannans, galactomannans and glucomannans.</text>
        <dbReference type="EC" id="3.2.1.78"/>
    </reaction>
</comment>
<feature type="chain" id="PRO_5045809183" description="mannan endo-1,4-beta-mannosidase" evidence="11">
    <location>
        <begin position="24"/>
        <end position="1187"/>
    </location>
</feature>
<dbReference type="InterPro" id="IPR005084">
    <property type="entry name" value="CBM6"/>
</dbReference>
<dbReference type="RefSeq" id="WP_382418070.1">
    <property type="nucleotide sequence ID" value="NZ_AP031500.1"/>
</dbReference>
<dbReference type="InterPro" id="IPR005102">
    <property type="entry name" value="Carbo-bd_X2"/>
</dbReference>
<name>A0ABV7HVZ2_9GAMM</name>
<evidence type="ECO:0000256" key="8">
    <source>
        <dbReference type="ARBA" id="ARBA00023277"/>
    </source>
</evidence>
<dbReference type="SUPFAM" id="SSF51445">
    <property type="entry name" value="(Trans)glycosidases"/>
    <property type="match status" value="1"/>
</dbReference>
<feature type="signal peptide" evidence="11">
    <location>
        <begin position="1"/>
        <end position="23"/>
    </location>
</feature>
<protein>
    <recommendedName>
        <fullName evidence="3">mannan endo-1,4-beta-mannosidase</fullName>
        <ecNumber evidence="3">3.2.1.78</ecNumber>
    </recommendedName>
</protein>
<dbReference type="EMBL" id="JBHRTL010000031">
    <property type="protein sequence ID" value="MFC3156715.1"/>
    <property type="molecule type" value="Genomic_DNA"/>
</dbReference>
<dbReference type="EC" id="3.2.1.78" evidence="3"/>
<sequence length="1187" mass="127684">MKHRALLLASSVGLIANAGLTYAASCDSPAYDSQTQYVGGELVRYNSAEFKAKWWIKDTPPDRNSQWGPWGFVGECDDTNPITNSVMPLSQSYTQGSMNNLVFTVEPDSSVQVLGIVGASAGSDYALSGSQLSLYSAYLDSLALGANTLTVDFSDGNDVDVSLQIEPADAPQPSVSPTSISVNKASVADVTLALNSDGADFAALAIDGQTLGASDYTRNANQVTLYAAALSALDDGSHTLSIEFTDAADITVTISVTDVAVTDEQILLPEQADLSLGAVLTDGQVDLQHGEASWSFNVPQSGEYLVEFDVNSPYGEKANTFVVGNNAQQVTTADAATQTIAIEANLMAGTESVSVLGSGNNWGYVFVEQIRINKLATPPQEPEITPLQQSFVVGSGDSLAYNFDAGSYNLQGITVGTSVLSEGVDYTVTGGQITLLNSFLSTLSVGEQASLEAEFYDAEQADSMLLSFVVHADSAPIVEPDLSRDEANVSVSALAPVTVSLNEGSFTFDALMHAGESLTVGADYTFNNGSLTLTQDYLATLPVGSTALTVALSDAEAGTRELGLIINVIDLPATADCYGVDSVILEGDAQLYEDRAKVTGENGSAAYWEIPLDKAGLYELRLTYSTEGGDKFVSYRLDDGGLSNMSWLDAPVTDPSVKSFVHNLSAGIHTVGLVNREGDWGWVNVHQVCPVFMGSLDIHSPAPFAELDSGDISVDFSKQGNKDITYSVNDGPTQLYSGESPLLIPGTGDGIYDIELGLAGTTLKKNLRVQVGDVTGTQYVDTLGTQFVLGNQPFYFNGSNQYYLMYKPEAMAEDFFKRAQHLGMKSVRTWMFCNDTKTHDGVCINMKSGDDFLLTKSNRTAEEQAIVDRSFELFDNYVALAHEYDVKLVLSLADEWNYFGNLDSYGASPYANAESIANFKAFISALLSHYNDSTGYTYAEDPAIMMWEIANEPRCKSSCNADIFKSWAADISGHIKSLAPNHLVSIGAESSFNHNGTNDDFAFIEEVNDVATIDAISAHLYPTWWNMSDAETLANFDQLAAVGRNLNKPTYIGEFSWPVASAATVAEDLQRRTEVFIDWYAKAEEHKDVIGGMLAWQLSGKEWGNGNTPLDGCQWCAGPYGAPTDAWTANNDGFQMYCAITPAEQNLTETGAPGQNAEGNQIHIDLHKPVCDLMQERSSFYQSLNNQ</sequence>
<evidence type="ECO:0000256" key="9">
    <source>
        <dbReference type="ARBA" id="ARBA00023295"/>
    </source>
</evidence>
<evidence type="ECO:0000256" key="5">
    <source>
        <dbReference type="ARBA" id="ARBA00022729"/>
    </source>
</evidence>
<evidence type="ECO:0000256" key="2">
    <source>
        <dbReference type="ARBA" id="ARBA00004613"/>
    </source>
</evidence>
<dbReference type="SUPFAM" id="SSF51055">
    <property type="entry name" value="Carbohydrate binding domain"/>
    <property type="match status" value="1"/>
</dbReference>
<dbReference type="InterPro" id="IPR014756">
    <property type="entry name" value="Ig_E-set"/>
</dbReference>
<dbReference type="Pfam" id="PF26410">
    <property type="entry name" value="GH5_mannosidase"/>
    <property type="match status" value="1"/>
</dbReference>
<feature type="domain" description="Chitin-binding type-3" evidence="12">
    <location>
        <begin position="28"/>
        <end position="73"/>
    </location>
</feature>
<dbReference type="InterPro" id="IPR045053">
    <property type="entry name" value="MAN-like"/>
</dbReference>
<proteinExistence type="predicted"/>
<dbReference type="Gene3D" id="2.60.120.260">
    <property type="entry name" value="Galactose-binding domain-like"/>
    <property type="match status" value="2"/>
</dbReference>
<keyword evidence="8" id="KW-0119">Carbohydrate metabolism</keyword>
<keyword evidence="10" id="KW-0624">Polysaccharide degradation</keyword>
<dbReference type="SUPFAM" id="SSF81296">
    <property type="entry name" value="E set domains"/>
    <property type="match status" value="4"/>
</dbReference>
<keyword evidence="9" id="KW-0326">Glycosidase</keyword>
<dbReference type="InterPro" id="IPR017853">
    <property type="entry name" value="GH"/>
</dbReference>
<keyword evidence="4" id="KW-0964">Secreted</keyword>
<dbReference type="InterPro" id="IPR001547">
    <property type="entry name" value="Glyco_hydro_5"/>
</dbReference>
<evidence type="ECO:0000313" key="13">
    <source>
        <dbReference type="EMBL" id="MFC3156715.1"/>
    </source>
</evidence>
<dbReference type="Pfam" id="PF03442">
    <property type="entry name" value="CBM_X2"/>
    <property type="match status" value="4"/>
</dbReference>
<evidence type="ECO:0000256" key="7">
    <source>
        <dbReference type="ARBA" id="ARBA00023001"/>
    </source>
</evidence>
<comment type="subcellular location">
    <subcellularLocation>
        <location evidence="2">Secreted</location>
    </subcellularLocation>
</comment>
<dbReference type="PANTHER" id="PTHR31451:SF39">
    <property type="entry name" value="MANNAN ENDO-1,4-BETA-MANNOSIDASE 1"/>
    <property type="match status" value="1"/>
</dbReference>
<evidence type="ECO:0000256" key="10">
    <source>
        <dbReference type="ARBA" id="ARBA00023326"/>
    </source>
</evidence>
<evidence type="ECO:0000259" key="12">
    <source>
        <dbReference type="SMART" id="SM00495"/>
    </source>
</evidence>
<dbReference type="CDD" id="cd12215">
    <property type="entry name" value="ChiC_BD"/>
    <property type="match status" value="1"/>
</dbReference>
<dbReference type="Gene3D" id="3.20.20.80">
    <property type="entry name" value="Glycosidases"/>
    <property type="match status" value="1"/>
</dbReference>
<evidence type="ECO:0000256" key="4">
    <source>
        <dbReference type="ARBA" id="ARBA00022525"/>
    </source>
</evidence>
<dbReference type="Pfam" id="PF16990">
    <property type="entry name" value="CBM_35"/>
    <property type="match status" value="2"/>
</dbReference>
<keyword evidence="5 11" id="KW-0732">Signal</keyword>
<dbReference type="PANTHER" id="PTHR31451">
    <property type="match status" value="1"/>
</dbReference>
<comment type="caution">
    <text evidence="13">The sequence shown here is derived from an EMBL/GenBank/DDBJ whole genome shotgun (WGS) entry which is preliminary data.</text>
</comment>
<dbReference type="Gene3D" id="2.10.10.20">
    <property type="entry name" value="Carbohydrate-binding module superfamily 5/12"/>
    <property type="match status" value="1"/>
</dbReference>
<dbReference type="InterPro" id="IPR013783">
    <property type="entry name" value="Ig-like_fold"/>
</dbReference>
<accession>A0ABV7HVZ2</accession>
<reference evidence="14" key="1">
    <citation type="journal article" date="2019" name="Int. J. Syst. Evol. Microbiol.">
        <title>The Global Catalogue of Microorganisms (GCM) 10K type strain sequencing project: providing services to taxonomists for standard genome sequencing and annotation.</title>
        <authorList>
            <consortium name="The Broad Institute Genomics Platform"/>
            <consortium name="The Broad Institute Genome Sequencing Center for Infectious Disease"/>
            <person name="Wu L."/>
            <person name="Ma J."/>
        </authorList>
    </citation>
    <scope>NUCLEOTIDE SEQUENCE [LARGE SCALE GENOMIC DNA]</scope>
    <source>
        <strain evidence="14">KCTC 52141</strain>
    </source>
</reference>
<organism evidence="13 14">
    <name type="scientific">Gilvimarinus japonicus</name>
    <dbReference type="NCBI Taxonomy" id="1796469"/>
    <lineage>
        <taxon>Bacteria</taxon>
        <taxon>Pseudomonadati</taxon>
        <taxon>Pseudomonadota</taxon>
        <taxon>Gammaproteobacteria</taxon>
        <taxon>Cellvibrionales</taxon>
        <taxon>Cellvibrionaceae</taxon>
        <taxon>Gilvimarinus</taxon>
    </lineage>
</organism>
<dbReference type="Gene3D" id="2.60.40.10">
    <property type="entry name" value="Immunoglobulins"/>
    <property type="match status" value="4"/>
</dbReference>
<evidence type="ECO:0000256" key="6">
    <source>
        <dbReference type="ARBA" id="ARBA00022801"/>
    </source>
</evidence>
<dbReference type="Proteomes" id="UP001595548">
    <property type="component" value="Unassembled WGS sequence"/>
</dbReference>
<evidence type="ECO:0000256" key="1">
    <source>
        <dbReference type="ARBA" id="ARBA00001678"/>
    </source>
</evidence>
<evidence type="ECO:0000256" key="11">
    <source>
        <dbReference type="SAM" id="SignalP"/>
    </source>
</evidence>
<gene>
    <name evidence="13" type="ORF">ACFOEB_16000</name>
</gene>
<keyword evidence="14" id="KW-1185">Reference proteome</keyword>
<evidence type="ECO:0000313" key="14">
    <source>
        <dbReference type="Proteomes" id="UP001595548"/>
    </source>
</evidence>
<dbReference type="InterPro" id="IPR003610">
    <property type="entry name" value="CBM5/12"/>
</dbReference>
<evidence type="ECO:0000256" key="3">
    <source>
        <dbReference type="ARBA" id="ARBA00012706"/>
    </source>
</evidence>
<dbReference type="SMART" id="SM00495">
    <property type="entry name" value="ChtBD3"/>
    <property type="match status" value="1"/>
</dbReference>
<dbReference type="InterPro" id="IPR036573">
    <property type="entry name" value="CBM_sf_5/12"/>
</dbReference>